<accession>Q75DF7</accession>
<keyword evidence="4 7" id="KW-0378">Hydrolase</keyword>
<comment type="function">
    <text evidence="7">Metal-dependent phosphatase that shows phosphatase activity against several substrates, including fructose-1-phosphate and fructose-6-phosphate. Its preference for fructose-1-phosphate, a strong glycating agent that causes DNA damage rather than a canonical yeast metabolite, suggests a damage-control function in hexose phosphate metabolism.</text>
</comment>
<feature type="domain" description="Damage-control phosphatase ARMT1-like metal-binding" evidence="9">
    <location>
        <begin position="99"/>
        <end position="490"/>
    </location>
</feature>
<dbReference type="PANTHER" id="PTHR12260">
    <property type="entry name" value="DAMAGE-CONTROL PHOSPHATASE ARMT1"/>
    <property type="match status" value="1"/>
</dbReference>
<dbReference type="InterPro" id="IPR039763">
    <property type="entry name" value="ARMT1"/>
</dbReference>
<keyword evidence="5 7" id="KW-0464">Manganese</keyword>
<organism evidence="10 11">
    <name type="scientific">Eremothecium gossypii (strain ATCC 10895 / CBS 109.51 / FGSC 9923 / NRRL Y-1056)</name>
    <name type="common">Yeast</name>
    <name type="synonym">Ashbya gossypii</name>
    <dbReference type="NCBI Taxonomy" id="284811"/>
    <lineage>
        <taxon>Eukaryota</taxon>
        <taxon>Fungi</taxon>
        <taxon>Dikarya</taxon>
        <taxon>Ascomycota</taxon>
        <taxon>Saccharomycotina</taxon>
        <taxon>Saccharomycetes</taxon>
        <taxon>Saccharomycetales</taxon>
        <taxon>Saccharomycetaceae</taxon>
        <taxon>Eremothecium</taxon>
    </lineage>
</organism>
<keyword evidence="3 7" id="KW-0479">Metal-binding</keyword>
<dbReference type="HOGENOM" id="CLU_030117_2_1_1"/>
<evidence type="ECO:0000313" key="11">
    <source>
        <dbReference type="Proteomes" id="UP000000591"/>
    </source>
</evidence>
<comment type="cofactor">
    <cofactor evidence="7">
        <name>Mn(2+)</name>
        <dbReference type="ChEBI" id="CHEBI:29035"/>
    </cofactor>
    <cofactor evidence="7">
        <name>Ni(2+)</name>
        <dbReference type="ChEBI" id="CHEBI:49786"/>
    </cofactor>
</comment>
<dbReference type="OMA" id="IFARQKM"/>
<dbReference type="PANTHER" id="PTHR12260:SF6">
    <property type="entry name" value="DAMAGE-CONTROL PHOSPHATASE ARMT1"/>
    <property type="match status" value="1"/>
</dbReference>
<comment type="similarity">
    <text evidence="2 7">Belongs to the damage-control phosphatase family. Sugar phosphate phosphatase III subfamily.</text>
</comment>
<evidence type="ECO:0000256" key="2">
    <source>
        <dbReference type="ARBA" id="ARBA00009519"/>
    </source>
</evidence>
<gene>
    <name evidence="10" type="ORF">AGOS_ABR069W</name>
</gene>
<dbReference type="OrthoDB" id="541375at2759"/>
<dbReference type="GO" id="GO:0097023">
    <property type="term" value="F:fructose 6-phosphate aldolase activity"/>
    <property type="evidence" value="ECO:0007669"/>
    <property type="project" value="RHEA"/>
</dbReference>
<evidence type="ECO:0000256" key="4">
    <source>
        <dbReference type="ARBA" id="ARBA00022801"/>
    </source>
</evidence>
<evidence type="ECO:0000256" key="5">
    <source>
        <dbReference type="ARBA" id="ARBA00023211"/>
    </source>
</evidence>
<name>Q75DF7_EREGS</name>
<evidence type="ECO:0000313" key="10">
    <source>
        <dbReference type="EMBL" id="AAS50839.1"/>
    </source>
</evidence>
<dbReference type="Gene3D" id="3.40.50.10880">
    <property type="entry name" value="Uncharacterised protein PF01937, DUF89, domain 3"/>
    <property type="match status" value="1"/>
</dbReference>
<comment type="domain">
    <text evidence="7">Subfamily III proteins have a conserved RTxK motif about 40-50 residues from the C-terminus; the threonine may be replaced by serine or cysteine.</text>
</comment>
<dbReference type="GO" id="GO:0016791">
    <property type="term" value="F:phosphatase activity"/>
    <property type="evidence" value="ECO:0000318"/>
    <property type="project" value="GO_Central"/>
</dbReference>
<dbReference type="SUPFAM" id="SSF111321">
    <property type="entry name" value="AF1104-like"/>
    <property type="match status" value="1"/>
</dbReference>
<sequence>MGAKVSFWGRGSVGQITWRGPVRHRVTRGRTRGHAAGCVSRAALEQPPARADARAGRAGQRLFIAGGRPARAARGPRMNAAPPPRKFRTDDAGTFGQYTARERWPRILQNCLEDLAAEHAEGAAAAQLRELTAQVAALKADVEADRALEFFSAAEERSAHVPASFNSALASSGSRSWLAAEWLTCEIYLYRRLDVLVRAQPAWREHDVFERVKRETFRQSGRGVVELAQWFCGAATQLARSRDALEPLFREFVDISLWGNATDLSLLTNVTAAEIESLQGAQARAAAEARVLVNDTAAAWAGLSAGPPGRVDFVLDNSGFELYADLLFALFLLDAGLAAEVVFHTKDIPYMVSDTMDKDVEQLLADLEDGAFFAVGAAEREALDEVATRVRAALAAGRLRLRADSFWTEPQDFWELVPGHAVFEELRQARLVVFKGDLNYRKLTGDRRWPRETPWATALGPLARHGLRVLSLRTCKADVVVGLPAGVDERLCAEWEREGHEHGSWWATCGRWAVVSYCDGKY</sequence>
<dbReference type="InterPro" id="IPR036075">
    <property type="entry name" value="ARMT-1-like_metal-bd_sf"/>
</dbReference>
<dbReference type="GeneID" id="4619119"/>
<evidence type="ECO:0000256" key="1">
    <source>
        <dbReference type="ARBA" id="ARBA00001326"/>
    </source>
</evidence>
<dbReference type="GO" id="GO:0103026">
    <property type="term" value="F:fructose-1-phosphatase activity"/>
    <property type="evidence" value="ECO:0007669"/>
    <property type="project" value="RHEA"/>
</dbReference>
<dbReference type="FunCoup" id="Q75DF7">
    <property type="interactions" value="647"/>
</dbReference>
<dbReference type="GO" id="GO:0006974">
    <property type="term" value="P:DNA damage response"/>
    <property type="evidence" value="ECO:0000318"/>
    <property type="project" value="GO_Central"/>
</dbReference>
<feature type="region of interest" description="Disordered" evidence="8">
    <location>
        <begin position="69"/>
        <end position="92"/>
    </location>
</feature>
<evidence type="ECO:0000259" key="9">
    <source>
        <dbReference type="Pfam" id="PF01937"/>
    </source>
</evidence>
<dbReference type="RefSeq" id="NP_983015.1">
    <property type="nucleotide sequence ID" value="NM_208368.1"/>
</dbReference>
<dbReference type="Gene3D" id="1.20.930.60">
    <property type="match status" value="1"/>
</dbReference>
<dbReference type="InParanoid" id="Q75DF7"/>
<evidence type="ECO:0000256" key="7">
    <source>
        <dbReference type="RuleBase" id="RU367030"/>
    </source>
</evidence>
<dbReference type="AlphaFoldDB" id="Q75DF7"/>
<dbReference type="eggNOG" id="KOG3870">
    <property type="taxonomic scope" value="Eukaryota"/>
</dbReference>
<dbReference type="InterPro" id="IPR002791">
    <property type="entry name" value="ARMT1-like_metal-bd"/>
</dbReference>
<reference evidence="11" key="2">
    <citation type="journal article" date="2013" name="G3 (Bethesda)">
        <title>Genomes of Ashbya fungi isolated from insects reveal four mating-type loci, numerous translocations, lack of transposons, and distinct gene duplications.</title>
        <authorList>
            <person name="Dietrich F.S."/>
            <person name="Voegeli S."/>
            <person name="Kuo S."/>
            <person name="Philippsen P."/>
        </authorList>
    </citation>
    <scope>GENOME REANNOTATION</scope>
    <source>
        <strain evidence="11">ATCC 10895 / CBS 109.51 / FGSC 9923 / NRRL Y-1056</strain>
    </source>
</reference>
<feature type="compositionally biased region" description="Low complexity" evidence="8">
    <location>
        <begin position="69"/>
        <end position="80"/>
    </location>
</feature>
<dbReference type="KEGG" id="ago:AGOS_ABR069W"/>
<reference evidence="10 11" key="1">
    <citation type="journal article" date="2004" name="Science">
        <title>The Ashbya gossypii genome as a tool for mapping the ancient Saccharomyces cerevisiae genome.</title>
        <authorList>
            <person name="Dietrich F.S."/>
            <person name="Voegeli S."/>
            <person name="Brachat S."/>
            <person name="Lerch A."/>
            <person name="Gates K."/>
            <person name="Steiner S."/>
            <person name="Mohr C."/>
            <person name="Pohlmann R."/>
            <person name="Luedi P."/>
            <person name="Choi S."/>
            <person name="Wing R.A."/>
            <person name="Flavier A."/>
            <person name="Gaffney T.D."/>
            <person name="Philippsen P."/>
        </authorList>
    </citation>
    <scope>NUCLEOTIDE SEQUENCE [LARGE SCALE GENOMIC DNA]</scope>
    <source>
        <strain evidence="11">ATCC 10895 / CBS 109.51 / FGSC 9923 / NRRL Y-1056</strain>
    </source>
</reference>
<evidence type="ECO:0000256" key="6">
    <source>
        <dbReference type="ARBA" id="ARBA00048809"/>
    </source>
</evidence>
<dbReference type="Proteomes" id="UP000000591">
    <property type="component" value="Chromosome II"/>
</dbReference>
<comment type="catalytic activity">
    <reaction evidence="6 7">
        <text>beta-D-fructose 6-phosphate = dihydroxyacetone + D-glyceraldehyde 3-phosphate</text>
        <dbReference type="Rhea" id="RHEA:28002"/>
        <dbReference type="ChEBI" id="CHEBI:16016"/>
        <dbReference type="ChEBI" id="CHEBI:57634"/>
        <dbReference type="ChEBI" id="CHEBI:59776"/>
    </reaction>
</comment>
<dbReference type="EMBL" id="AE016815">
    <property type="protein sequence ID" value="AAS50839.1"/>
    <property type="molecule type" value="Genomic_DNA"/>
</dbReference>
<dbReference type="GO" id="GO:0046872">
    <property type="term" value="F:metal ion binding"/>
    <property type="evidence" value="ECO:0007669"/>
    <property type="project" value="UniProtKB-UniRule"/>
</dbReference>
<evidence type="ECO:0000256" key="8">
    <source>
        <dbReference type="SAM" id="MobiDB-lite"/>
    </source>
</evidence>
<dbReference type="EC" id="3.1.3.-" evidence="7"/>
<protein>
    <recommendedName>
        <fullName evidence="7">Sugar phosphate phosphatase</fullName>
        <ecNumber evidence="7">3.1.3.-</ecNumber>
    </recommendedName>
</protein>
<proteinExistence type="inferred from homology"/>
<keyword evidence="11" id="KW-1185">Reference proteome</keyword>
<comment type="catalytic activity">
    <reaction evidence="1 7">
        <text>beta-D-fructose 1-phosphate + H2O = D-fructose + phosphate</text>
        <dbReference type="Rhea" id="RHEA:35603"/>
        <dbReference type="ChEBI" id="CHEBI:15377"/>
        <dbReference type="ChEBI" id="CHEBI:37721"/>
        <dbReference type="ChEBI" id="CHEBI:43474"/>
        <dbReference type="ChEBI" id="CHEBI:138881"/>
    </reaction>
</comment>
<evidence type="ECO:0000256" key="3">
    <source>
        <dbReference type="ARBA" id="ARBA00022723"/>
    </source>
</evidence>
<dbReference type="Pfam" id="PF01937">
    <property type="entry name" value="ARMT1-like_dom"/>
    <property type="match status" value="1"/>
</dbReference>